<reference evidence="11" key="1">
    <citation type="journal article" date="2017" name="Nat. Microbiol.">
        <title>Global analysis of biosynthetic gene clusters reveals vast potential of secondary metabolite production in Penicillium species.</title>
        <authorList>
            <person name="Nielsen J.C."/>
            <person name="Grijseels S."/>
            <person name="Prigent S."/>
            <person name="Ji B."/>
            <person name="Dainat J."/>
            <person name="Nielsen K.F."/>
            <person name="Frisvad J.C."/>
            <person name="Workman M."/>
            <person name="Nielsen J."/>
        </authorList>
    </citation>
    <scope>NUCLEOTIDE SEQUENCE [LARGE SCALE GENOMIC DNA]</scope>
    <source>
        <strain evidence="11">IBT 11843</strain>
    </source>
</reference>
<feature type="transmembrane region" description="Helical" evidence="8">
    <location>
        <begin position="131"/>
        <end position="153"/>
    </location>
</feature>
<dbReference type="Proteomes" id="UP000191522">
    <property type="component" value="Unassembled WGS sequence"/>
</dbReference>
<keyword evidence="3 7" id="KW-0813">Transport</keyword>
<feature type="transmembrane region" description="Helical" evidence="8">
    <location>
        <begin position="20"/>
        <end position="40"/>
    </location>
</feature>
<organism evidence="10 11">
    <name type="scientific">Penicillium decumbens</name>
    <dbReference type="NCBI Taxonomy" id="69771"/>
    <lineage>
        <taxon>Eukaryota</taxon>
        <taxon>Fungi</taxon>
        <taxon>Dikarya</taxon>
        <taxon>Ascomycota</taxon>
        <taxon>Pezizomycotina</taxon>
        <taxon>Eurotiomycetes</taxon>
        <taxon>Eurotiomycetidae</taxon>
        <taxon>Eurotiales</taxon>
        <taxon>Aspergillaceae</taxon>
        <taxon>Penicillium</taxon>
    </lineage>
</organism>
<dbReference type="EMBL" id="MDYL01000007">
    <property type="protein sequence ID" value="OQD75474.1"/>
    <property type="molecule type" value="Genomic_DNA"/>
</dbReference>
<dbReference type="FunFam" id="1.20.1250.20:FF:000078">
    <property type="entry name" value="MFS maltose transporter, putative"/>
    <property type="match status" value="1"/>
</dbReference>
<keyword evidence="4 8" id="KW-0812">Transmembrane</keyword>
<evidence type="ECO:0000256" key="7">
    <source>
        <dbReference type="RuleBase" id="RU003346"/>
    </source>
</evidence>
<comment type="subcellular location">
    <subcellularLocation>
        <location evidence="1">Membrane</location>
        <topology evidence="1">Multi-pass membrane protein</topology>
    </subcellularLocation>
</comment>
<evidence type="ECO:0000256" key="8">
    <source>
        <dbReference type="SAM" id="Phobius"/>
    </source>
</evidence>
<dbReference type="GO" id="GO:0005351">
    <property type="term" value="F:carbohydrate:proton symporter activity"/>
    <property type="evidence" value="ECO:0007669"/>
    <property type="project" value="TreeGrafter"/>
</dbReference>
<gene>
    <name evidence="10" type="ORF">PENDEC_c007G03591</name>
</gene>
<dbReference type="GO" id="GO:0016020">
    <property type="term" value="C:membrane"/>
    <property type="evidence" value="ECO:0007669"/>
    <property type="project" value="UniProtKB-SubCell"/>
</dbReference>
<comment type="caution">
    <text evidence="10">The sequence shown here is derived from an EMBL/GenBank/DDBJ whole genome shotgun (WGS) entry which is preliminary data.</text>
</comment>
<protein>
    <recommendedName>
        <fullName evidence="9">Major facilitator superfamily (MFS) profile domain-containing protein</fullName>
    </recommendedName>
</protein>
<dbReference type="PROSITE" id="PS50850">
    <property type="entry name" value="MFS"/>
    <property type="match status" value="1"/>
</dbReference>
<dbReference type="AlphaFoldDB" id="A0A1V6PEP3"/>
<dbReference type="InterPro" id="IPR020846">
    <property type="entry name" value="MFS_dom"/>
</dbReference>
<proteinExistence type="inferred from homology"/>
<feature type="transmembrane region" description="Helical" evidence="8">
    <location>
        <begin position="80"/>
        <end position="100"/>
    </location>
</feature>
<evidence type="ECO:0000259" key="9">
    <source>
        <dbReference type="PROSITE" id="PS50850"/>
    </source>
</evidence>
<dbReference type="InterPro" id="IPR005829">
    <property type="entry name" value="Sugar_transporter_CS"/>
</dbReference>
<feature type="transmembrane region" description="Helical" evidence="8">
    <location>
        <begin position="325"/>
        <end position="346"/>
    </location>
</feature>
<sequence length="538" mass="58189">MANTQHLVGTADLSLIEAPVTWRAFMICGFASFGGILFGYDSGYISGVLGMPYVKKHFGKAVSKSEDASGFVIPASRKSLITSILSAGTFFGALVGGGIAERIGRRMTIMLSCLMFSIGVAVQVASTTVGALVAGRLIAGLGVGGVSATVILYVSEISPRRVRGLLVSVYQWAITIGLLVASGVDQGCKDMDSRSSYRIPIGLQFIWAAILAAGLFLLPESPRYYVRCGRIDDALRSLERVRGQPGSNPAIQAELAEIQANFEYEKQIASTSWADCFKGGLTARGNLRRVIAGTALQMFQQWTGINFIFYYGTTFFQQVGLQHPFLISTIMNIVNVVATPASFYMIEKFGRRSLLLYGAACMCVCEFIVAIVGTATPAGSKASGDCLIVFTCLYIASFAITWGPAAWVVIGEIYPLPIRAKGVALATASNWLWNCIIAVITPYMVDPAYGNLKTKVFFIWGCALFLCLLFAFFVISETKGLSLEQVDKMLEESTPMTSANWKPHDTFAHEMGMITEKDEAVTTHAEEQKAVVDRVDSA</sequence>
<feature type="transmembrane region" description="Helical" evidence="8">
    <location>
        <begin position="196"/>
        <end position="218"/>
    </location>
</feature>
<keyword evidence="5 8" id="KW-1133">Transmembrane helix</keyword>
<evidence type="ECO:0000256" key="4">
    <source>
        <dbReference type="ARBA" id="ARBA00022692"/>
    </source>
</evidence>
<evidence type="ECO:0000313" key="11">
    <source>
        <dbReference type="Proteomes" id="UP000191522"/>
    </source>
</evidence>
<dbReference type="SUPFAM" id="SSF103473">
    <property type="entry name" value="MFS general substrate transporter"/>
    <property type="match status" value="1"/>
</dbReference>
<dbReference type="InterPro" id="IPR005828">
    <property type="entry name" value="MFS_sugar_transport-like"/>
</dbReference>
<dbReference type="Pfam" id="PF00083">
    <property type="entry name" value="Sugar_tr"/>
    <property type="match status" value="1"/>
</dbReference>
<evidence type="ECO:0000313" key="10">
    <source>
        <dbReference type="EMBL" id="OQD75474.1"/>
    </source>
</evidence>
<feature type="transmembrane region" description="Helical" evidence="8">
    <location>
        <begin position="457"/>
        <end position="475"/>
    </location>
</feature>
<dbReference type="NCBIfam" id="TIGR00879">
    <property type="entry name" value="SP"/>
    <property type="match status" value="1"/>
</dbReference>
<feature type="transmembrane region" description="Helical" evidence="8">
    <location>
        <begin position="107"/>
        <end position="125"/>
    </location>
</feature>
<dbReference type="PANTHER" id="PTHR48022:SF6">
    <property type="entry name" value="MSTA PROTEIN-RELATED"/>
    <property type="match status" value="1"/>
</dbReference>
<evidence type="ECO:0000256" key="2">
    <source>
        <dbReference type="ARBA" id="ARBA00010992"/>
    </source>
</evidence>
<dbReference type="PANTHER" id="PTHR48022">
    <property type="entry name" value="PLASTIDIC GLUCOSE TRANSPORTER 4"/>
    <property type="match status" value="1"/>
</dbReference>
<feature type="transmembrane region" description="Helical" evidence="8">
    <location>
        <begin position="353"/>
        <end position="375"/>
    </location>
</feature>
<feature type="transmembrane region" description="Helical" evidence="8">
    <location>
        <begin position="290"/>
        <end position="313"/>
    </location>
</feature>
<feature type="transmembrane region" description="Helical" evidence="8">
    <location>
        <begin position="165"/>
        <end position="184"/>
    </location>
</feature>
<dbReference type="PROSITE" id="PS00216">
    <property type="entry name" value="SUGAR_TRANSPORT_1"/>
    <property type="match status" value="2"/>
</dbReference>
<feature type="transmembrane region" description="Helical" evidence="8">
    <location>
        <begin position="422"/>
        <end position="445"/>
    </location>
</feature>
<dbReference type="InterPro" id="IPR036259">
    <property type="entry name" value="MFS_trans_sf"/>
</dbReference>
<keyword evidence="11" id="KW-1185">Reference proteome</keyword>
<dbReference type="InterPro" id="IPR003663">
    <property type="entry name" value="Sugar/inositol_transpt"/>
</dbReference>
<keyword evidence="6 8" id="KW-0472">Membrane</keyword>
<dbReference type="PROSITE" id="PS00217">
    <property type="entry name" value="SUGAR_TRANSPORT_2"/>
    <property type="match status" value="1"/>
</dbReference>
<accession>A0A1V6PEP3</accession>
<evidence type="ECO:0000256" key="6">
    <source>
        <dbReference type="ARBA" id="ARBA00023136"/>
    </source>
</evidence>
<comment type="similarity">
    <text evidence="2 7">Belongs to the major facilitator superfamily. Sugar transporter (TC 2.A.1.1) family.</text>
</comment>
<dbReference type="OMA" id="KRFRGAM"/>
<dbReference type="Gene3D" id="1.20.1250.20">
    <property type="entry name" value="MFS general substrate transporter like domains"/>
    <property type="match status" value="1"/>
</dbReference>
<dbReference type="CDD" id="cd17356">
    <property type="entry name" value="MFS_HXT"/>
    <property type="match status" value="1"/>
</dbReference>
<dbReference type="InterPro" id="IPR050360">
    <property type="entry name" value="MFS_Sugar_Transporters"/>
</dbReference>
<feature type="domain" description="Major facilitator superfamily (MFS) profile" evidence="9">
    <location>
        <begin position="27"/>
        <end position="479"/>
    </location>
</feature>
<evidence type="ECO:0000256" key="5">
    <source>
        <dbReference type="ARBA" id="ARBA00022989"/>
    </source>
</evidence>
<dbReference type="OrthoDB" id="6612291at2759"/>
<dbReference type="STRING" id="69771.A0A1V6PEP3"/>
<dbReference type="PRINTS" id="PR00171">
    <property type="entry name" value="SUGRTRNSPORT"/>
</dbReference>
<name>A0A1V6PEP3_PENDC</name>
<feature type="transmembrane region" description="Helical" evidence="8">
    <location>
        <begin position="387"/>
        <end position="410"/>
    </location>
</feature>
<evidence type="ECO:0000256" key="1">
    <source>
        <dbReference type="ARBA" id="ARBA00004141"/>
    </source>
</evidence>
<evidence type="ECO:0000256" key="3">
    <source>
        <dbReference type="ARBA" id="ARBA00022448"/>
    </source>
</evidence>